<keyword evidence="4" id="KW-0109">Calcium transport</keyword>
<keyword evidence="9 18" id="KW-1133">Transmembrane helix</keyword>
<keyword evidence="8" id="KW-0851">Voltage-gated channel</keyword>
<evidence type="ECO:0000256" key="16">
    <source>
        <dbReference type="ARBA" id="ARBA00067459"/>
    </source>
</evidence>
<dbReference type="Proteomes" id="UP001321749">
    <property type="component" value="Unassembled WGS sequence"/>
</dbReference>
<evidence type="ECO:0000256" key="4">
    <source>
        <dbReference type="ARBA" id="ARBA00022568"/>
    </source>
</evidence>
<dbReference type="Gene3D" id="1.10.287.70">
    <property type="match status" value="4"/>
</dbReference>
<comment type="function">
    <text evidence="14">Voltage-gated, high-affinity calcium channel that functions together with MID1 to mediate calcium entry into cells. Required during conditions of environmental stress.</text>
</comment>
<evidence type="ECO:0000256" key="14">
    <source>
        <dbReference type="ARBA" id="ARBA00057587"/>
    </source>
</evidence>
<feature type="transmembrane region" description="Helical" evidence="18">
    <location>
        <begin position="1785"/>
        <end position="1804"/>
    </location>
</feature>
<dbReference type="InterPro" id="IPR050599">
    <property type="entry name" value="VDCC_alpha-1_subunit"/>
</dbReference>
<feature type="transmembrane region" description="Helical" evidence="18">
    <location>
        <begin position="419"/>
        <end position="445"/>
    </location>
</feature>
<evidence type="ECO:0000256" key="18">
    <source>
        <dbReference type="SAM" id="Phobius"/>
    </source>
</evidence>
<dbReference type="Pfam" id="PF00520">
    <property type="entry name" value="Ion_trans"/>
    <property type="match status" value="4"/>
</dbReference>
<evidence type="ECO:0000256" key="15">
    <source>
        <dbReference type="ARBA" id="ARBA00061395"/>
    </source>
</evidence>
<keyword evidence="3" id="KW-1003">Cell membrane</keyword>
<feature type="transmembrane region" description="Helical" evidence="18">
    <location>
        <begin position="1567"/>
        <end position="1587"/>
    </location>
</feature>
<feature type="transmembrane region" description="Helical" evidence="18">
    <location>
        <begin position="1358"/>
        <end position="1385"/>
    </location>
</feature>
<sequence length="2171" mass="244078">MNNDPPQNPRRDPYNSIPPPHSIPLQDLQRTSDNGSGASRGGARGPSLGISVGVSGAGARAGTQTGRGAYQDGDNRPSASPVAMSANLPGFSSYWEHPYAMQEDAGAAGGTSGNHSPIDHMALQFALPPEINQPGGSAPSHFLTSSDDPYHVPHPYYDERADTDSLESDRVPLKPSAQPIGGLEPPGGEATPRTSFQTVSDLGNTPSRSRSTQMLGFDLEPGFAADRHRSYGDNLSPIDRRRSRSPSTSGALQKAGSIMRAMSQRVVMISGEGDLIDQNSKRERERSRSRSPSADGRRPGHVSAPMLVDTTYPSQLFQMPPEKGRETEYMYSSEPRPPIAPRRRGPHPNPLKGNSLGIFPPDNPLRKWLLEVLVNSWAEPLILILIITQTVLLAVEAAPDVFVPGNERPARWGDTRFDWAIFGLFIIFTLELIARIIVSGLVINAEDYAPPKSKRRIRERVAEQYRAIFRPQRQRSVRQPKEAEFAPPTFARSFTMMHGVEAQGTLKEQLRLHLARRAFLRHGFNRLDFVAVLSFWVSFCLGITGLEHRHSFYMFRMLSCLRIIRLLALTKGNLIILKSLKKAAPLLVRVSFLMGFFWLIFAIVGVQSFKSSLGRQCTWLDPEDPTNFAATYTPDMSFCGGHLNPATGEPEPWVYTAPDGDPNDLSRGNLLNGSQNAKGYICPRGSLCLRQANPYNGTVNFDDIGHSLELVFVIMSANTFSDLMYYTVSSDFLPAALFFGAGIIIMMLWMTNLLIAVITSSFQVIREESKASAFAADESSLFPSDDEKLPRRQSNLQRLYGKLTWFWAIVIAYGIFCQTLRSARMSDNRGRFINTSETVVTIMLDIDIVIRLMADFRGFHRNYRNLFDLFLAVITTVILIPPIRSSGQVYNWLTFFQIIRVYRVVLIIPMTASLIQLVLGNVTGIGNLMLFVFLMTFLMAIFASQLFRGQIPAFDSDDEPIKIPFNTIYNSYLGMYQILSSENWTDILYNVTTYTTSKRTAWIGAIFLIGWFILAYFILINMFIAVIQENFDVGEDMKRLEQVKAFLQRRELGGSSNLALSKVFGFGKSKHRSDPLDHSTRMIDMLFKEGFVREFLDETLDPLQEGPPDGQPPQRAPTSGAVQPGLLSSAWGRFAARFTSREPNPFYSNLRFNGPDTTLDPGQLARQAVSASAARRKAQREYLIRHPNYNTSLFIFKPRNPIRRLCQKIVGPGRGTERFDGVQPNKYAWYTFSAVIYAAIVVMVVLACITTPLYQKEYFREHGGYTRLNWFVWTDMGFAVVFTLEALIKIIADGFFWTPNAYFRSTWGIIDAVVLITLWINVVALFAQGGAVSRAVGAFKALRALRLLNVSDSARETFHSLLIVGGWKILSAAFVSISLLIPFAVYGLNLFNGKMVACNDSGGIFNLTDCVGEYEATPFNNDWPMLAPRVAENPFFNFDDFGSSLFILFQIVSQEGWVDVSFAAQAITGRGLQPQDQPPFNAQGNALFFIVFNLMSTVFILTLFISVFMRNYTEQTGVAFLTAEQRSWLELRKLLRQISPSRSAYDESRNKWKMWCHKRAIEKRGKWYLAITGVLVFHLVLLLSEFYTEPLWWKRTRDSLFLVFTLIYIANIVVRIVGLGWTRFRKSSWDLFSLVAVTGTFATSILFLTNTMQDTYIQLHKFFLVALVLLLIPRNDALDQLFKTAAASLTTIGSLLATWLIFFLVFAIALTQTFSLTRFGGEEDANINFRTVPHALILLFRFSCGEGWNEVMEDFAQIKPPFCVEGSNFSESDCGSTAWARTLIIAWNIISMYIFVNLFVSLIYESFSYVYQRTSGLAVVDRDEIRRFKEAWRSVDPLGTGFITKEAFPRLLGELSGVFQMRIYEAEDSVRTILEDVRNDGDAASIRHASIVSKSQYQTGIDLQKLNERLAKIDVVKVRERRRRFNIFFEEVMVSADPERGISFTTVLMILAHYNIINDSKSLRLEEFLRRKLRLQRVEEEVRRRVVLGFFDMLYYSRQFKRHMDSKRAGRMTAIPQLDVPEILVDSEEQRADRQSGRSNDAGTLTTPEAVSLLSAAAADIGRRNRHWSDLGGLGADLSSYDTSYGHPLAGPRTSKPASSRQRNALSAFSFELAEPAEDGNEDDTTSPIGRRGSSVSPAAVRDVLDDSVWVESIRRGTTMRKSGWGPSGTF</sequence>
<feature type="region of interest" description="Disordered" evidence="17">
    <location>
        <begin position="2112"/>
        <end position="2137"/>
    </location>
</feature>
<feature type="domain" description="Ion transport" evidence="19">
    <location>
        <begin position="376"/>
        <end position="769"/>
    </location>
</feature>
<feature type="domain" description="Ion transport" evidence="19">
    <location>
        <begin position="1236"/>
        <end position="1516"/>
    </location>
</feature>
<dbReference type="GO" id="GO:0005891">
    <property type="term" value="C:voltage-gated calcium channel complex"/>
    <property type="evidence" value="ECO:0007669"/>
    <property type="project" value="TreeGrafter"/>
</dbReference>
<feature type="transmembrane region" description="Helical" evidence="18">
    <location>
        <begin position="1312"/>
        <end position="1337"/>
    </location>
</feature>
<reference evidence="20" key="1">
    <citation type="journal article" date="2023" name="Mol. Phylogenet. Evol.">
        <title>Genome-scale phylogeny and comparative genomics of the fungal order Sordariales.</title>
        <authorList>
            <person name="Hensen N."/>
            <person name="Bonometti L."/>
            <person name="Westerberg I."/>
            <person name="Brannstrom I.O."/>
            <person name="Guillou S."/>
            <person name="Cros-Aarteil S."/>
            <person name="Calhoun S."/>
            <person name="Haridas S."/>
            <person name="Kuo A."/>
            <person name="Mondo S."/>
            <person name="Pangilinan J."/>
            <person name="Riley R."/>
            <person name="LaButti K."/>
            <person name="Andreopoulos B."/>
            <person name="Lipzen A."/>
            <person name="Chen C."/>
            <person name="Yan M."/>
            <person name="Daum C."/>
            <person name="Ng V."/>
            <person name="Clum A."/>
            <person name="Steindorff A."/>
            <person name="Ohm R.A."/>
            <person name="Martin F."/>
            <person name="Silar P."/>
            <person name="Natvig D.O."/>
            <person name="Lalanne C."/>
            <person name="Gautier V."/>
            <person name="Ament-Velasquez S.L."/>
            <person name="Kruys A."/>
            <person name="Hutchinson M.I."/>
            <person name="Powell A.J."/>
            <person name="Barry K."/>
            <person name="Miller A.N."/>
            <person name="Grigoriev I.V."/>
            <person name="Debuchy R."/>
            <person name="Gladieux P."/>
            <person name="Hiltunen Thoren M."/>
            <person name="Johannesson H."/>
        </authorList>
    </citation>
    <scope>NUCLEOTIDE SEQUENCE</scope>
    <source>
        <strain evidence="20">PSN324</strain>
    </source>
</reference>
<evidence type="ECO:0000256" key="11">
    <source>
        <dbReference type="ARBA" id="ARBA00023136"/>
    </source>
</evidence>
<dbReference type="Gene3D" id="1.20.120.350">
    <property type="entry name" value="Voltage-gated potassium channels. Chain C"/>
    <property type="match status" value="4"/>
</dbReference>
<feature type="transmembrane region" description="Helical" evidence="18">
    <location>
        <begin position="1599"/>
        <end position="1617"/>
    </location>
</feature>
<feature type="domain" description="Ion transport" evidence="19">
    <location>
        <begin position="1567"/>
        <end position="1814"/>
    </location>
</feature>
<feature type="domain" description="Ion transport" evidence="19">
    <location>
        <begin position="804"/>
        <end position="1033"/>
    </location>
</feature>
<feature type="transmembrane region" description="Helical" evidence="18">
    <location>
        <begin position="735"/>
        <end position="758"/>
    </location>
</feature>
<evidence type="ECO:0000256" key="7">
    <source>
        <dbReference type="ARBA" id="ARBA00022837"/>
    </source>
</evidence>
<dbReference type="FunFam" id="1.20.120.350:FF:000063">
    <property type="entry name" value="Calcium channel subunit Cch1"/>
    <property type="match status" value="1"/>
</dbReference>
<keyword evidence="7" id="KW-0106">Calcium</keyword>
<accession>A0AAV9HET3</accession>
<feature type="transmembrane region" description="Helical" evidence="18">
    <location>
        <begin position="928"/>
        <end position="947"/>
    </location>
</feature>
<evidence type="ECO:0000256" key="10">
    <source>
        <dbReference type="ARBA" id="ARBA00023065"/>
    </source>
</evidence>
<comment type="caution">
    <text evidence="20">The sequence shown here is derived from an EMBL/GenBank/DDBJ whole genome shotgun (WGS) entry which is preliminary data.</text>
</comment>
<feature type="transmembrane region" description="Helical" evidence="18">
    <location>
        <begin position="586"/>
        <end position="606"/>
    </location>
</feature>
<feature type="transmembrane region" description="Helical" evidence="18">
    <location>
        <begin position="866"/>
        <end position="883"/>
    </location>
</feature>
<reference evidence="20" key="2">
    <citation type="submission" date="2023-06" db="EMBL/GenBank/DDBJ databases">
        <authorList>
            <consortium name="Lawrence Berkeley National Laboratory"/>
            <person name="Mondo S.J."/>
            <person name="Hensen N."/>
            <person name="Bonometti L."/>
            <person name="Westerberg I."/>
            <person name="Brannstrom I.O."/>
            <person name="Guillou S."/>
            <person name="Cros-Aarteil S."/>
            <person name="Calhoun S."/>
            <person name="Haridas S."/>
            <person name="Kuo A."/>
            <person name="Pangilinan J."/>
            <person name="Riley R."/>
            <person name="Labutti K."/>
            <person name="Andreopoulos B."/>
            <person name="Lipzen A."/>
            <person name="Chen C."/>
            <person name="Yanf M."/>
            <person name="Daum C."/>
            <person name="Ng V."/>
            <person name="Clum A."/>
            <person name="Steindorff A."/>
            <person name="Ohm R."/>
            <person name="Martin F."/>
            <person name="Silar P."/>
            <person name="Natvig D."/>
            <person name="Lalanne C."/>
            <person name="Gautier V."/>
            <person name="Ament-Velasquez S.L."/>
            <person name="Kruys A."/>
            <person name="Hutchinson M.I."/>
            <person name="Powell A.J."/>
            <person name="Barry K."/>
            <person name="Miller A.N."/>
            <person name="Grigoriev I.V."/>
            <person name="Debuchy R."/>
            <person name="Gladieux P."/>
            <person name="Thoren M.H."/>
            <person name="Johannesson H."/>
        </authorList>
    </citation>
    <scope>NUCLEOTIDE SEQUENCE</scope>
    <source>
        <strain evidence="20">PSN324</strain>
    </source>
</reference>
<evidence type="ECO:0000256" key="9">
    <source>
        <dbReference type="ARBA" id="ARBA00022989"/>
    </source>
</evidence>
<feature type="transmembrane region" description="Helical" evidence="18">
    <location>
        <begin position="1486"/>
        <end position="1508"/>
    </location>
</feature>
<evidence type="ECO:0000256" key="13">
    <source>
        <dbReference type="ARBA" id="ARBA00023303"/>
    </source>
</evidence>
<dbReference type="SUPFAM" id="SSF81324">
    <property type="entry name" value="Voltage-gated potassium channels"/>
    <property type="match status" value="4"/>
</dbReference>
<evidence type="ECO:0000313" key="21">
    <source>
        <dbReference type="Proteomes" id="UP001321749"/>
    </source>
</evidence>
<feature type="compositionally biased region" description="Basic and acidic residues" evidence="17">
    <location>
        <begin position="148"/>
        <end position="172"/>
    </location>
</feature>
<dbReference type="FunFam" id="1.10.287.70:FF:000093">
    <property type="entry name" value="Calcium channel subunit Cch1"/>
    <property type="match status" value="1"/>
</dbReference>
<feature type="region of interest" description="Disordered" evidence="17">
    <location>
        <begin position="2028"/>
        <end position="2047"/>
    </location>
</feature>
<feature type="region of interest" description="Disordered" evidence="17">
    <location>
        <begin position="128"/>
        <end position="258"/>
    </location>
</feature>
<dbReference type="EMBL" id="MU865039">
    <property type="protein sequence ID" value="KAK4459371.1"/>
    <property type="molecule type" value="Genomic_DNA"/>
</dbReference>
<dbReference type="InterPro" id="IPR027359">
    <property type="entry name" value="Volt_channel_dom_sf"/>
</dbReference>
<feature type="compositionally biased region" description="Polar residues" evidence="17">
    <location>
        <begin position="2037"/>
        <end position="2047"/>
    </location>
</feature>
<keyword evidence="6 18" id="KW-0812">Transmembrane</keyword>
<dbReference type="FunFam" id="1.10.287.70:FF:000118">
    <property type="entry name" value="Calcium channel subunit Cch1"/>
    <property type="match status" value="1"/>
</dbReference>
<dbReference type="GO" id="GO:0098703">
    <property type="term" value="P:calcium ion import across plasma membrane"/>
    <property type="evidence" value="ECO:0007669"/>
    <property type="project" value="TreeGrafter"/>
</dbReference>
<evidence type="ECO:0000256" key="6">
    <source>
        <dbReference type="ARBA" id="ARBA00022692"/>
    </source>
</evidence>
<protein>
    <recommendedName>
        <fullName evidence="16">Calcium-channel protein CCH1</fullName>
    </recommendedName>
</protein>
<feature type="region of interest" description="Disordered" evidence="17">
    <location>
        <begin position="270"/>
        <end position="348"/>
    </location>
</feature>
<keyword evidence="10" id="KW-0406">Ion transport</keyword>
<feature type="compositionally biased region" description="Low complexity" evidence="17">
    <location>
        <begin position="45"/>
        <end position="69"/>
    </location>
</feature>
<evidence type="ECO:0000259" key="19">
    <source>
        <dbReference type="Pfam" id="PF00520"/>
    </source>
</evidence>
<feature type="transmembrane region" description="Helical" evidence="18">
    <location>
        <begin position="904"/>
        <end position="922"/>
    </location>
</feature>
<evidence type="ECO:0000256" key="5">
    <source>
        <dbReference type="ARBA" id="ARBA00022673"/>
    </source>
</evidence>
<keyword evidence="12" id="KW-0325">Glycoprotein</keyword>
<feature type="transmembrane region" description="Helical" evidence="18">
    <location>
        <begin position="1629"/>
        <end position="1649"/>
    </location>
</feature>
<evidence type="ECO:0000256" key="17">
    <source>
        <dbReference type="SAM" id="MobiDB-lite"/>
    </source>
</evidence>
<dbReference type="PANTHER" id="PTHR45628:SF7">
    <property type="entry name" value="VOLTAGE-DEPENDENT CALCIUM CHANNEL TYPE A SUBUNIT ALPHA-1"/>
    <property type="match status" value="1"/>
</dbReference>
<feature type="compositionally biased region" description="Acidic residues" evidence="17">
    <location>
        <begin position="2115"/>
        <end position="2125"/>
    </location>
</feature>
<dbReference type="PANTHER" id="PTHR45628">
    <property type="entry name" value="VOLTAGE-DEPENDENT CALCIUM CHANNEL TYPE A SUBUNIT ALPHA-1"/>
    <property type="match status" value="1"/>
</dbReference>
<evidence type="ECO:0000256" key="2">
    <source>
        <dbReference type="ARBA" id="ARBA00022448"/>
    </source>
</evidence>
<keyword evidence="2" id="KW-0813">Transport</keyword>
<feature type="transmembrane region" description="Helical" evidence="18">
    <location>
        <begin position="1655"/>
        <end position="1673"/>
    </location>
</feature>
<organism evidence="20 21">
    <name type="scientific">Cladorrhinum samala</name>
    <dbReference type="NCBI Taxonomy" id="585594"/>
    <lineage>
        <taxon>Eukaryota</taxon>
        <taxon>Fungi</taxon>
        <taxon>Dikarya</taxon>
        <taxon>Ascomycota</taxon>
        <taxon>Pezizomycotina</taxon>
        <taxon>Sordariomycetes</taxon>
        <taxon>Sordariomycetidae</taxon>
        <taxon>Sordariales</taxon>
        <taxon>Podosporaceae</taxon>
        <taxon>Cladorrhinum</taxon>
    </lineage>
</organism>
<dbReference type="FunFam" id="1.20.120.350:FF:000098">
    <property type="entry name" value="Calcium channel subunit Cch1"/>
    <property type="match status" value="1"/>
</dbReference>
<comment type="similarity">
    <text evidence="15">Belongs to the calcium channel alpha-1 subunit (TC 1.A.1.11) family.</text>
</comment>
<keyword evidence="11 18" id="KW-0472">Membrane</keyword>
<feature type="compositionally biased region" description="Basic and acidic residues" evidence="17">
    <location>
        <begin position="279"/>
        <end position="288"/>
    </location>
</feature>
<feature type="compositionally biased region" description="Polar residues" evidence="17">
    <location>
        <begin position="192"/>
        <end position="214"/>
    </location>
</feature>
<feature type="transmembrane region" description="Helical" evidence="18">
    <location>
        <begin position="1227"/>
        <end position="1249"/>
    </location>
</feature>
<feature type="transmembrane region" description="Helical" evidence="18">
    <location>
        <begin position="1685"/>
        <end position="1710"/>
    </location>
</feature>
<dbReference type="FunFam" id="1.20.120.350:FF:000079">
    <property type="entry name" value="Calcium channel subunit Cch1"/>
    <property type="match status" value="1"/>
</dbReference>
<keyword evidence="13" id="KW-0407">Ion channel</keyword>
<dbReference type="GO" id="GO:0008331">
    <property type="term" value="F:high voltage-gated calcium channel activity"/>
    <property type="evidence" value="ECO:0007669"/>
    <property type="project" value="TreeGrafter"/>
</dbReference>
<feature type="transmembrane region" description="Helical" evidence="18">
    <location>
        <begin position="799"/>
        <end position="820"/>
    </location>
</feature>
<keyword evidence="5" id="KW-0107">Calcium channel</keyword>
<evidence type="ECO:0000256" key="12">
    <source>
        <dbReference type="ARBA" id="ARBA00023180"/>
    </source>
</evidence>
<dbReference type="InterPro" id="IPR005821">
    <property type="entry name" value="Ion_trans_dom"/>
</dbReference>
<feature type="region of interest" description="Disordered" evidence="17">
    <location>
        <begin position="1"/>
        <end position="84"/>
    </location>
</feature>
<evidence type="ECO:0000313" key="20">
    <source>
        <dbReference type="EMBL" id="KAK4459371.1"/>
    </source>
</evidence>
<evidence type="ECO:0000256" key="1">
    <source>
        <dbReference type="ARBA" id="ARBA00004651"/>
    </source>
</evidence>
<name>A0AAV9HET3_9PEZI</name>
<evidence type="ECO:0000256" key="8">
    <source>
        <dbReference type="ARBA" id="ARBA00022882"/>
    </source>
</evidence>
<comment type="subcellular location">
    <subcellularLocation>
        <location evidence="1">Cell membrane</location>
        <topology evidence="1">Multi-pass membrane protein</topology>
    </subcellularLocation>
</comment>
<feature type="transmembrane region" description="Helical" evidence="18">
    <location>
        <begin position="1270"/>
        <end position="1292"/>
    </location>
</feature>
<gene>
    <name evidence="20" type="ORF">QBC42DRAFT_299510</name>
</gene>
<feature type="region of interest" description="Disordered" evidence="17">
    <location>
        <begin position="1102"/>
        <end position="1122"/>
    </location>
</feature>
<feature type="transmembrane region" description="Helical" evidence="18">
    <location>
        <begin position="527"/>
        <end position="546"/>
    </location>
</feature>
<proteinExistence type="inferred from homology"/>
<feature type="transmembrane region" description="Helical" evidence="18">
    <location>
        <begin position="1002"/>
        <end position="1027"/>
    </location>
</feature>
<evidence type="ECO:0000256" key="3">
    <source>
        <dbReference type="ARBA" id="ARBA00022475"/>
    </source>
</evidence>
<keyword evidence="21" id="KW-1185">Reference proteome</keyword>